<evidence type="ECO:0000256" key="5">
    <source>
        <dbReference type="SAM" id="SignalP"/>
    </source>
</evidence>
<dbReference type="Pfam" id="PF13855">
    <property type="entry name" value="LRR_8"/>
    <property type="match status" value="2"/>
</dbReference>
<comment type="caution">
    <text evidence="7">The sequence shown here is derived from an EMBL/GenBank/DDBJ whole genome shotgun (WGS) entry which is preliminary data.</text>
</comment>
<feature type="chain" id="PRO_5037057796" description="LRRCT domain-containing protein" evidence="5">
    <location>
        <begin position="16"/>
        <end position="453"/>
    </location>
</feature>
<evidence type="ECO:0000256" key="2">
    <source>
        <dbReference type="ARBA" id="ARBA00022729"/>
    </source>
</evidence>
<keyword evidence="8" id="KW-1185">Reference proteome</keyword>
<keyword evidence="4" id="KW-0812">Transmembrane</keyword>
<dbReference type="InterPro" id="IPR001611">
    <property type="entry name" value="Leu-rich_rpt"/>
</dbReference>
<dbReference type="SUPFAM" id="SSF52058">
    <property type="entry name" value="L domain-like"/>
    <property type="match status" value="1"/>
</dbReference>
<keyword evidence="2 5" id="KW-0732">Signal</keyword>
<evidence type="ECO:0000256" key="1">
    <source>
        <dbReference type="ARBA" id="ARBA00022614"/>
    </source>
</evidence>
<protein>
    <recommendedName>
        <fullName evidence="6">LRRCT domain-containing protein</fullName>
    </recommendedName>
</protein>
<dbReference type="AlphaFoldDB" id="A0A922CJG7"/>
<dbReference type="EMBL" id="JH668350">
    <property type="protein sequence ID" value="KAG6447873.1"/>
    <property type="molecule type" value="Genomic_DNA"/>
</dbReference>
<dbReference type="PROSITE" id="PS51450">
    <property type="entry name" value="LRR"/>
    <property type="match status" value="2"/>
</dbReference>
<sequence>MHIIIIFYLIYKVDTLSVCDSVCVCKYNNQISDDYQGETVDCSYNVGIFDNNVSLPNKVHSLDLSFSNLSRIDSTAVLRSKTMRELILNNNAITDIAPDSFSLPELRKIDLSYNSLEFIDKETFKNLKKLQYLNLANNKFTTFEKLTFHYLSNLNEIILDGNRIGPSLEEVNLFDRSGFGLTQKVQTISISRVGLNIVPDNFFVDAYDLRKLVISGNKITDIFEIPFTLEYLDLSDNPIQEISSEDFADLPALRVLKLNNVSIREVPEYVFEPLHALRTLELERNKNLTIFDKLAFGRDVLQDPNDFLLERLSIKGSRIKKLDKDLLDPLGQLIQLDLQGNPWICDCDLVWLKELQITEQYYEHLRCFTPKPLYNARIFDLDAKYFTCGAKKRHVGGILAIVSFCLILATLAIWIFLFLPKYISRGNVIQQMYTPSTAYSILPMSATVHDYRN</sequence>
<dbReference type="InterPro" id="IPR003591">
    <property type="entry name" value="Leu-rich_rpt_typical-subtyp"/>
</dbReference>
<dbReference type="OrthoDB" id="1687175at2759"/>
<evidence type="ECO:0000256" key="4">
    <source>
        <dbReference type="SAM" id="Phobius"/>
    </source>
</evidence>
<name>A0A922CJG7_MANSE</name>
<feature type="domain" description="LRRCT" evidence="6">
    <location>
        <begin position="341"/>
        <end position="389"/>
    </location>
</feature>
<feature type="transmembrane region" description="Helical" evidence="4">
    <location>
        <begin position="395"/>
        <end position="419"/>
    </location>
</feature>
<dbReference type="PANTHER" id="PTHR24366:SF96">
    <property type="entry name" value="LEUCINE RICH REPEAT CONTAINING 53"/>
    <property type="match status" value="1"/>
</dbReference>
<evidence type="ECO:0000313" key="7">
    <source>
        <dbReference type="EMBL" id="KAG6447873.1"/>
    </source>
</evidence>
<keyword evidence="1" id="KW-0433">Leucine-rich repeat</keyword>
<reference evidence="7" key="2">
    <citation type="submission" date="2020-12" db="EMBL/GenBank/DDBJ databases">
        <authorList>
            <person name="Kanost M."/>
        </authorList>
    </citation>
    <scope>NUCLEOTIDE SEQUENCE</scope>
</reference>
<organism evidence="7 8">
    <name type="scientific">Manduca sexta</name>
    <name type="common">Tobacco hawkmoth</name>
    <name type="synonym">Tobacco hornworm</name>
    <dbReference type="NCBI Taxonomy" id="7130"/>
    <lineage>
        <taxon>Eukaryota</taxon>
        <taxon>Metazoa</taxon>
        <taxon>Ecdysozoa</taxon>
        <taxon>Arthropoda</taxon>
        <taxon>Hexapoda</taxon>
        <taxon>Insecta</taxon>
        <taxon>Pterygota</taxon>
        <taxon>Neoptera</taxon>
        <taxon>Endopterygota</taxon>
        <taxon>Lepidoptera</taxon>
        <taxon>Glossata</taxon>
        <taxon>Ditrysia</taxon>
        <taxon>Bombycoidea</taxon>
        <taxon>Sphingidae</taxon>
        <taxon>Sphinginae</taxon>
        <taxon>Sphingini</taxon>
        <taxon>Manduca</taxon>
    </lineage>
</organism>
<evidence type="ECO:0000313" key="8">
    <source>
        <dbReference type="Proteomes" id="UP000791440"/>
    </source>
</evidence>
<dbReference type="SMART" id="SM00082">
    <property type="entry name" value="LRRCT"/>
    <property type="match status" value="1"/>
</dbReference>
<dbReference type="InterPro" id="IPR000483">
    <property type="entry name" value="Cys-rich_flank_reg_C"/>
</dbReference>
<keyword evidence="3" id="KW-0677">Repeat</keyword>
<dbReference type="GO" id="GO:0071944">
    <property type="term" value="C:cell periphery"/>
    <property type="evidence" value="ECO:0007669"/>
    <property type="project" value="UniProtKB-ARBA"/>
</dbReference>
<proteinExistence type="predicted"/>
<dbReference type="SMART" id="SM00369">
    <property type="entry name" value="LRR_TYP"/>
    <property type="match status" value="6"/>
</dbReference>
<gene>
    <name evidence="7" type="ORF">O3G_MSEX005201</name>
</gene>
<evidence type="ECO:0000256" key="3">
    <source>
        <dbReference type="ARBA" id="ARBA00022737"/>
    </source>
</evidence>
<accession>A0A922CJG7</accession>
<evidence type="ECO:0000259" key="6">
    <source>
        <dbReference type="SMART" id="SM00082"/>
    </source>
</evidence>
<dbReference type="Gene3D" id="3.80.10.10">
    <property type="entry name" value="Ribonuclease Inhibitor"/>
    <property type="match status" value="3"/>
</dbReference>
<dbReference type="InterPro" id="IPR032675">
    <property type="entry name" value="LRR_dom_sf"/>
</dbReference>
<dbReference type="Proteomes" id="UP000791440">
    <property type="component" value="Unassembled WGS sequence"/>
</dbReference>
<feature type="signal peptide" evidence="5">
    <location>
        <begin position="1"/>
        <end position="15"/>
    </location>
</feature>
<reference evidence="7" key="1">
    <citation type="journal article" date="2016" name="Insect Biochem. Mol. Biol.">
        <title>Multifaceted biological insights from a draft genome sequence of the tobacco hornworm moth, Manduca sexta.</title>
        <authorList>
            <person name="Kanost M.R."/>
            <person name="Arrese E.L."/>
            <person name="Cao X."/>
            <person name="Chen Y.R."/>
            <person name="Chellapilla S."/>
            <person name="Goldsmith M.R."/>
            <person name="Grosse-Wilde E."/>
            <person name="Heckel D.G."/>
            <person name="Herndon N."/>
            <person name="Jiang H."/>
            <person name="Papanicolaou A."/>
            <person name="Qu J."/>
            <person name="Soulages J.L."/>
            <person name="Vogel H."/>
            <person name="Walters J."/>
            <person name="Waterhouse R.M."/>
            <person name="Ahn S.J."/>
            <person name="Almeida F.C."/>
            <person name="An C."/>
            <person name="Aqrawi P."/>
            <person name="Bretschneider A."/>
            <person name="Bryant W.B."/>
            <person name="Bucks S."/>
            <person name="Chao H."/>
            <person name="Chevignon G."/>
            <person name="Christen J.M."/>
            <person name="Clarke D.F."/>
            <person name="Dittmer N.T."/>
            <person name="Ferguson L.C.F."/>
            <person name="Garavelou S."/>
            <person name="Gordon K.H.J."/>
            <person name="Gunaratna R.T."/>
            <person name="Han Y."/>
            <person name="Hauser F."/>
            <person name="He Y."/>
            <person name="Heidel-Fischer H."/>
            <person name="Hirsh A."/>
            <person name="Hu Y."/>
            <person name="Jiang H."/>
            <person name="Kalra D."/>
            <person name="Klinner C."/>
            <person name="Konig C."/>
            <person name="Kovar C."/>
            <person name="Kroll A.R."/>
            <person name="Kuwar S.S."/>
            <person name="Lee S.L."/>
            <person name="Lehman R."/>
            <person name="Li K."/>
            <person name="Li Z."/>
            <person name="Liang H."/>
            <person name="Lovelace S."/>
            <person name="Lu Z."/>
            <person name="Mansfield J.H."/>
            <person name="McCulloch K.J."/>
            <person name="Mathew T."/>
            <person name="Morton B."/>
            <person name="Muzny D.M."/>
            <person name="Neunemann D."/>
            <person name="Ongeri F."/>
            <person name="Pauchet Y."/>
            <person name="Pu L.L."/>
            <person name="Pyrousis I."/>
            <person name="Rao X.J."/>
            <person name="Redding A."/>
            <person name="Roesel C."/>
            <person name="Sanchez-Gracia A."/>
            <person name="Schaack S."/>
            <person name="Shukla A."/>
            <person name="Tetreau G."/>
            <person name="Wang Y."/>
            <person name="Xiong G.H."/>
            <person name="Traut W."/>
            <person name="Walsh T.K."/>
            <person name="Worley K.C."/>
            <person name="Wu D."/>
            <person name="Wu W."/>
            <person name="Wu Y.Q."/>
            <person name="Zhang X."/>
            <person name="Zou Z."/>
            <person name="Zucker H."/>
            <person name="Briscoe A.D."/>
            <person name="Burmester T."/>
            <person name="Clem R.J."/>
            <person name="Feyereisen R."/>
            <person name="Grimmelikhuijzen C.J.P."/>
            <person name="Hamodrakas S.J."/>
            <person name="Hansson B.S."/>
            <person name="Huguet E."/>
            <person name="Jermiin L.S."/>
            <person name="Lan Q."/>
            <person name="Lehman H.K."/>
            <person name="Lorenzen M."/>
            <person name="Merzendorfer H."/>
            <person name="Michalopoulos I."/>
            <person name="Morton D.B."/>
            <person name="Muthukrishnan S."/>
            <person name="Oakeshott J.G."/>
            <person name="Palmer W."/>
            <person name="Park Y."/>
            <person name="Passarelli A.L."/>
            <person name="Rozas J."/>
            <person name="Schwartz L.M."/>
            <person name="Smith W."/>
            <person name="Southgate A."/>
            <person name="Vilcinskas A."/>
            <person name="Vogt R."/>
            <person name="Wang P."/>
            <person name="Werren J."/>
            <person name="Yu X.Q."/>
            <person name="Zhou J.J."/>
            <person name="Brown S.J."/>
            <person name="Scherer S.E."/>
            <person name="Richards S."/>
            <person name="Blissard G.W."/>
        </authorList>
    </citation>
    <scope>NUCLEOTIDE SEQUENCE</scope>
</reference>
<keyword evidence="4" id="KW-0472">Membrane</keyword>
<keyword evidence="4" id="KW-1133">Transmembrane helix</keyword>
<dbReference type="PANTHER" id="PTHR24366">
    <property type="entry name" value="IG(IMMUNOGLOBULIN) AND LRR(LEUCINE RICH REPEAT) DOMAINS"/>
    <property type="match status" value="1"/>
</dbReference>